<dbReference type="InterPro" id="IPR010982">
    <property type="entry name" value="Lambda_DNA-bd_dom_sf"/>
</dbReference>
<organism evidence="2 3">
    <name type="scientific">Paenibacillus thailandensis</name>
    <dbReference type="NCBI Taxonomy" id="393250"/>
    <lineage>
        <taxon>Bacteria</taxon>
        <taxon>Bacillati</taxon>
        <taxon>Bacillota</taxon>
        <taxon>Bacilli</taxon>
        <taxon>Bacillales</taxon>
        <taxon>Paenibacillaceae</taxon>
        <taxon>Paenibacillus</taxon>
    </lineage>
</organism>
<dbReference type="Pfam" id="PF01381">
    <property type="entry name" value="HTH_3"/>
    <property type="match status" value="1"/>
</dbReference>
<dbReference type="PROSITE" id="PS50943">
    <property type="entry name" value="HTH_CROC1"/>
    <property type="match status" value="1"/>
</dbReference>
<gene>
    <name evidence="2" type="ORF">ACFSW5_21620</name>
</gene>
<comment type="caution">
    <text evidence="2">The sequence shown here is derived from an EMBL/GenBank/DDBJ whole genome shotgun (WGS) entry which is preliminary data.</text>
</comment>
<dbReference type="CDD" id="cd00093">
    <property type="entry name" value="HTH_XRE"/>
    <property type="match status" value="1"/>
</dbReference>
<reference evidence="3" key="1">
    <citation type="journal article" date="2019" name="Int. J. Syst. Evol. Microbiol.">
        <title>The Global Catalogue of Microorganisms (GCM) 10K type strain sequencing project: providing services to taxonomists for standard genome sequencing and annotation.</title>
        <authorList>
            <consortium name="The Broad Institute Genomics Platform"/>
            <consortium name="The Broad Institute Genome Sequencing Center for Infectious Disease"/>
            <person name="Wu L."/>
            <person name="Ma J."/>
        </authorList>
    </citation>
    <scope>NUCLEOTIDE SEQUENCE [LARGE SCALE GENOMIC DNA]</scope>
    <source>
        <strain evidence="3">TISTR 1827</strain>
    </source>
</reference>
<keyword evidence="3" id="KW-1185">Reference proteome</keyword>
<dbReference type="EMBL" id="JBHUMY010000032">
    <property type="protein sequence ID" value="MFD2662858.1"/>
    <property type="molecule type" value="Genomic_DNA"/>
</dbReference>
<evidence type="ECO:0000259" key="1">
    <source>
        <dbReference type="PROSITE" id="PS50943"/>
    </source>
</evidence>
<dbReference type="RefSeq" id="WP_379277781.1">
    <property type="nucleotide sequence ID" value="NZ_JBHUGT010000013.1"/>
</dbReference>
<dbReference type="Proteomes" id="UP001597493">
    <property type="component" value="Unassembled WGS sequence"/>
</dbReference>
<feature type="domain" description="HTH cro/C1-type" evidence="1">
    <location>
        <begin position="10"/>
        <end position="70"/>
    </location>
</feature>
<evidence type="ECO:0000313" key="2">
    <source>
        <dbReference type="EMBL" id="MFD2662858.1"/>
    </source>
</evidence>
<dbReference type="SMART" id="SM00530">
    <property type="entry name" value="HTH_XRE"/>
    <property type="match status" value="1"/>
</dbReference>
<evidence type="ECO:0000313" key="3">
    <source>
        <dbReference type="Proteomes" id="UP001597493"/>
    </source>
</evidence>
<dbReference type="InterPro" id="IPR001387">
    <property type="entry name" value="Cro/C1-type_HTH"/>
</dbReference>
<dbReference type="SUPFAM" id="SSF47413">
    <property type="entry name" value="lambda repressor-like DNA-binding domains"/>
    <property type="match status" value="1"/>
</dbReference>
<sequence>MALERGECRLREKRLAAKMTQQELSDKIFKNFGLEVSAQMIGHIENNRKGMNVLLLRACARIFKCHMDDFYTWPIT</sequence>
<proteinExistence type="predicted"/>
<dbReference type="Gene3D" id="1.10.260.40">
    <property type="entry name" value="lambda repressor-like DNA-binding domains"/>
    <property type="match status" value="1"/>
</dbReference>
<name>A0ABW5R4W3_9BACL</name>
<accession>A0ABW5R4W3</accession>
<protein>
    <submittedName>
        <fullName evidence="2">Helix-turn-helix transcriptional regulator</fullName>
    </submittedName>
</protein>